<evidence type="ECO:0000313" key="3">
    <source>
        <dbReference type="Proteomes" id="UP000308167"/>
    </source>
</evidence>
<name>A0ABY6TIT4_9PAST</name>
<evidence type="ECO:0000313" key="2">
    <source>
        <dbReference type="EMBL" id="VTU06357.1"/>
    </source>
</evidence>
<evidence type="ECO:0000259" key="1">
    <source>
        <dbReference type="Pfam" id="PF04536"/>
    </source>
</evidence>
<dbReference type="Gene3D" id="3.10.310.50">
    <property type="match status" value="1"/>
</dbReference>
<protein>
    <submittedName>
        <fullName evidence="2">Domain of uncharacterized function (DUF477)</fullName>
    </submittedName>
</protein>
<sequence length="146" mass="16809">MSLFSNAIPFDKTQIEQGIDLLEQKTSAELRVYIEPRVQNAPIFHRALQIFNALEMQQTQLRNGVLIYIAYKDHQLAIIGDEGIHQFVGDAFWQQTHHMMVNEFKQNRYTEAVLLGIERIGAELAKHFPIQADDINELPNEVIIHG</sequence>
<accession>A0ABY6TIT4</accession>
<dbReference type="EMBL" id="CABFKI010000002">
    <property type="protein sequence ID" value="VTU06357.1"/>
    <property type="molecule type" value="Genomic_DNA"/>
</dbReference>
<organism evidence="2 3">
    <name type="scientific">Actinobacillus porcinus</name>
    <dbReference type="NCBI Taxonomy" id="51048"/>
    <lineage>
        <taxon>Bacteria</taxon>
        <taxon>Pseudomonadati</taxon>
        <taxon>Pseudomonadota</taxon>
        <taxon>Gammaproteobacteria</taxon>
        <taxon>Pasteurellales</taxon>
        <taxon>Pasteurellaceae</taxon>
        <taxon>Actinobacillus</taxon>
    </lineage>
</organism>
<comment type="caution">
    <text evidence="2">The sequence shown here is derived from an EMBL/GenBank/DDBJ whole genome shotgun (WGS) entry which is preliminary data.</text>
</comment>
<dbReference type="InterPro" id="IPR007621">
    <property type="entry name" value="TPM_dom"/>
</dbReference>
<proteinExistence type="predicted"/>
<keyword evidence="3" id="KW-1185">Reference proteome</keyword>
<dbReference type="Pfam" id="PF04536">
    <property type="entry name" value="TPM_phosphatase"/>
    <property type="match status" value="1"/>
</dbReference>
<dbReference type="GeneID" id="86154761"/>
<reference evidence="2 3" key="1">
    <citation type="submission" date="2019-05" db="EMBL/GenBank/DDBJ databases">
        <authorList>
            <consortium name="Pathogen Informatics"/>
        </authorList>
    </citation>
    <scope>NUCLEOTIDE SEQUENCE [LARGE SCALE GENOMIC DNA]</scope>
    <source>
        <strain evidence="2 3">NM319</strain>
    </source>
</reference>
<gene>
    <name evidence="2" type="ORF">SAMEA1410922_00355</name>
</gene>
<dbReference type="PANTHER" id="PTHR30373:SF8">
    <property type="entry name" value="BLL7265 PROTEIN"/>
    <property type="match status" value="1"/>
</dbReference>
<dbReference type="PANTHER" id="PTHR30373">
    <property type="entry name" value="UPF0603 PROTEIN YGCG"/>
    <property type="match status" value="1"/>
</dbReference>
<dbReference type="Proteomes" id="UP000308167">
    <property type="component" value="Unassembled WGS sequence"/>
</dbReference>
<feature type="domain" description="TPM" evidence="1">
    <location>
        <begin position="10"/>
        <end position="122"/>
    </location>
</feature>
<dbReference type="RefSeq" id="WP_135709218.1">
    <property type="nucleotide sequence ID" value="NZ_CABFKI010000002.1"/>
</dbReference>